<proteinExistence type="predicted"/>
<dbReference type="GO" id="GO:0008202">
    <property type="term" value="P:steroid metabolic process"/>
    <property type="evidence" value="ECO:0007669"/>
    <property type="project" value="UniProtKB-ARBA"/>
</dbReference>
<dbReference type="InterPro" id="IPR050315">
    <property type="entry name" value="FAD-oxidoreductase_2"/>
</dbReference>
<protein>
    <submittedName>
        <fullName evidence="6">FAD-dependent oxidoreductase</fullName>
    </submittedName>
</protein>
<dbReference type="Pfam" id="PF00890">
    <property type="entry name" value="FAD_binding_2"/>
    <property type="match status" value="1"/>
</dbReference>
<name>A0A7C9VH79_9HYPH</name>
<keyword evidence="2" id="KW-0285">Flavoprotein</keyword>
<evidence type="ECO:0000256" key="2">
    <source>
        <dbReference type="ARBA" id="ARBA00022630"/>
    </source>
</evidence>
<dbReference type="PANTHER" id="PTHR43400">
    <property type="entry name" value="FUMARATE REDUCTASE"/>
    <property type="match status" value="1"/>
</dbReference>
<keyword evidence="4" id="KW-0560">Oxidoreductase</keyword>
<dbReference type="InterPro" id="IPR027477">
    <property type="entry name" value="Succ_DH/fumarate_Rdtase_cat_sf"/>
</dbReference>
<sequence length="559" mass="60625">MSEFDVIVVGSGVGGMTTAIVAAKQGLKVLVVEKTKFFGGTTAFSGGVAWIPNNHHMKSVGVDDSREKVVEYLRSVLGNHYEAAKIEAFVDNAPDMLRYMEANTALEFVPAATPDYEPQHGGASHYRGVLAREFDGRRLGKYFKALRRPRPELTVFDSMQVAGADIIPLRKAFRTVKGFVHTTKMVVRYAGQKLLHGRGTRLVSGNALAGRLLRSAIDAGVTLWSETPARRLIIEDGKVAGLVVVHDDRETTIRARHAVVMASGGFGANDEMRKQFMPLAEHHVSLQPESNVGDGVKMGVEAGGNLVTTNPSNGIFIPVSTSRLPDGSLAKFPHIMIDRYMPGSIAVDPSGKRFVNEADSYQNFVMKMQQLGLPNVHMIADRQFLRTYGMGLARPFPYPVRPWLDNGYLIEAPSIEALAGRIGVDAKTLEETVAKFNRHAVNGEDPDFARGVDAHSRFRGDQENKPNPSLAPILKPPFYAIVLIPGDLSSVAGLNTDEKARVLNKTGDVIRGLYAVGLDMNSMTRGLYPAGGSSLGPGLTFGYIAARDIASSAGRELQN</sequence>
<dbReference type="PRINTS" id="PR00411">
    <property type="entry name" value="PNDRDTASEI"/>
</dbReference>
<evidence type="ECO:0000313" key="7">
    <source>
        <dbReference type="Proteomes" id="UP000481252"/>
    </source>
</evidence>
<gene>
    <name evidence="6" type="ORF">G6N74_26275</name>
</gene>
<evidence type="ECO:0000256" key="3">
    <source>
        <dbReference type="ARBA" id="ARBA00022827"/>
    </source>
</evidence>
<organism evidence="6 7">
    <name type="scientific">Mesorhizobium zhangyense</name>
    <dbReference type="NCBI Taxonomy" id="1776730"/>
    <lineage>
        <taxon>Bacteria</taxon>
        <taxon>Pseudomonadati</taxon>
        <taxon>Pseudomonadota</taxon>
        <taxon>Alphaproteobacteria</taxon>
        <taxon>Hyphomicrobiales</taxon>
        <taxon>Phyllobacteriaceae</taxon>
        <taxon>Mesorhizobium</taxon>
    </lineage>
</organism>
<dbReference type="SUPFAM" id="SSF51905">
    <property type="entry name" value="FAD/NAD(P)-binding domain"/>
    <property type="match status" value="1"/>
</dbReference>
<dbReference type="PANTHER" id="PTHR43400:SF10">
    <property type="entry name" value="3-OXOSTEROID 1-DEHYDROGENASE"/>
    <property type="match status" value="1"/>
</dbReference>
<evidence type="ECO:0000313" key="6">
    <source>
        <dbReference type="EMBL" id="NGN44570.1"/>
    </source>
</evidence>
<dbReference type="Gene3D" id="3.90.700.10">
    <property type="entry name" value="Succinate dehydrogenase/fumarate reductase flavoprotein, catalytic domain"/>
    <property type="match status" value="1"/>
</dbReference>
<evidence type="ECO:0000259" key="5">
    <source>
        <dbReference type="Pfam" id="PF00890"/>
    </source>
</evidence>
<keyword evidence="3" id="KW-0274">FAD</keyword>
<accession>A0A7C9VH79</accession>
<dbReference type="EMBL" id="JAAKZG010000017">
    <property type="protein sequence ID" value="NGN44570.1"/>
    <property type="molecule type" value="Genomic_DNA"/>
</dbReference>
<dbReference type="Proteomes" id="UP000481252">
    <property type="component" value="Unassembled WGS sequence"/>
</dbReference>
<dbReference type="InterPro" id="IPR003953">
    <property type="entry name" value="FAD-dep_OxRdtase_2_FAD-bd"/>
</dbReference>
<dbReference type="AlphaFoldDB" id="A0A7C9VH79"/>
<dbReference type="GO" id="GO:0016491">
    <property type="term" value="F:oxidoreductase activity"/>
    <property type="evidence" value="ECO:0007669"/>
    <property type="project" value="UniProtKB-KW"/>
</dbReference>
<dbReference type="InterPro" id="IPR036188">
    <property type="entry name" value="FAD/NAD-bd_sf"/>
</dbReference>
<feature type="domain" description="FAD-dependent oxidoreductase 2 FAD-binding" evidence="5">
    <location>
        <begin position="5"/>
        <end position="535"/>
    </location>
</feature>
<evidence type="ECO:0000256" key="1">
    <source>
        <dbReference type="ARBA" id="ARBA00001974"/>
    </source>
</evidence>
<comment type="cofactor">
    <cofactor evidence="1">
        <name>FAD</name>
        <dbReference type="ChEBI" id="CHEBI:57692"/>
    </cofactor>
</comment>
<reference evidence="6 7" key="1">
    <citation type="submission" date="2020-02" db="EMBL/GenBank/DDBJ databases">
        <title>Genome sequence of the type strain CGMCC 1.15528 of Mesorhizobium zhangyense.</title>
        <authorList>
            <person name="Gao J."/>
            <person name="Sun J."/>
        </authorList>
    </citation>
    <scope>NUCLEOTIDE SEQUENCE [LARGE SCALE GENOMIC DNA]</scope>
    <source>
        <strain evidence="6 7">CGMCC 1.15528</strain>
    </source>
</reference>
<evidence type="ECO:0000256" key="4">
    <source>
        <dbReference type="ARBA" id="ARBA00023002"/>
    </source>
</evidence>
<dbReference type="Gene3D" id="3.50.50.60">
    <property type="entry name" value="FAD/NAD(P)-binding domain"/>
    <property type="match status" value="2"/>
</dbReference>
<dbReference type="RefSeq" id="WP_165120954.1">
    <property type="nucleotide sequence ID" value="NZ_JAAKZG010000017.1"/>
</dbReference>
<dbReference type="SUPFAM" id="SSF56425">
    <property type="entry name" value="Succinate dehydrogenase/fumarate reductase flavoprotein, catalytic domain"/>
    <property type="match status" value="1"/>
</dbReference>
<keyword evidence="7" id="KW-1185">Reference proteome</keyword>
<comment type="caution">
    <text evidence="6">The sequence shown here is derived from an EMBL/GenBank/DDBJ whole genome shotgun (WGS) entry which is preliminary data.</text>
</comment>